<keyword evidence="2" id="KW-0547">Nucleotide-binding</keyword>
<feature type="compositionally biased region" description="Polar residues" evidence="6">
    <location>
        <begin position="112"/>
        <end position="126"/>
    </location>
</feature>
<evidence type="ECO:0000256" key="2">
    <source>
        <dbReference type="ARBA" id="ARBA00022741"/>
    </source>
</evidence>
<keyword evidence="3" id="KW-0378">Hydrolase</keyword>
<evidence type="ECO:0000313" key="10">
    <source>
        <dbReference type="Proteomes" id="UP001498398"/>
    </source>
</evidence>
<evidence type="ECO:0000256" key="5">
    <source>
        <dbReference type="ARBA" id="ARBA00022840"/>
    </source>
</evidence>
<accession>A0ABR1K3T1</accession>
<keyword evidence="4" id="KW-0347">Helicase</keyword>
<gene>
    <name evidence="9" type="ORF">VKT23_002141</name>
</gene>
<dbReference type="SUPFAM" id="SSF52540">
    <property type="entry name" value="P-loop containing nucleoside triphosphate hydrolases"/>
    <property type="match status" value="2"/>
</dbReference>
<dbReference type="InterPro" id="IPR027417">
    <property type="entry name" value="P-loop_NTPase"/>
</dbReference>
<feature type="region of interest" description="Disordered" evidence="6">
    <location>
        <begin position="660"/>
        <end position="719"/>
    </location>
</feature>
<reference evidence="9 10" key="1">
    <citation type="submission" date="2024-01" db="EMBL/GenBank/DDBJ databases">
        <title>A draft genome for the cacao thread blight pathogen Marasmiellus scandens.</title>
        <authorList>
            <person name="Baruah I.K."/>
            <person name="Leung J."/>
            <person name="Bukari Y."/>
            <person name="Amoako-Attah I."/>
            <person name="Meinhardt L.W."/>
            <person name="Bailey B.A."/>
            <person name="Cohen S.P."/>
        </authorList>
    </citation>
    <scope>NUCLEOTIDE SEQUENCE [LARGE SCALE GENOMIC DNA]</scope>
    <source>
        <strain evidence="9 10">GH-19</strain>
    </source>
</reference>
<feature type="compositionally biased region" description="Low complexity" evidence="6">
    <location>
        <begin position="83"/>
        <end position="93"/>
    </location>
</feature>
<evidence type="ECO:0000256" key="1">
    <source>
        <dbReference type="ARBA" id="ARBA00012552"/>
    </source>
</evidence>
<dbReference type="Proteomes" id="UP001498398">
    <property type="component" value="Unassembled WGS sequence"/>
</dbReference>
<proteinExistence type="predicted"/>
<feature type="compositionally biased region" description="Low complexity" evidence="6">
    <location>
        <begin position="660"/>
        <end position="679"/>
    </location>
</feature>
<feature type="region of interest" description="Disordered" evidence="6">
    <location>
        <begin position="395"/>
        <end position="424"/>
    </location>
</feature>
<keyword evidence="5" id="KW-0067">ATP-binding</keyword>
<evidence type="ECO:0000259" key="8">
    <source>
        <dbReference type="PROSITE" id="PS51194"/>
    </source>
</evidence>
<dbReference type="PROSITE" id="PS51194">
    <property type="entry name" value="HELICASE_CTER"/>
    <property type="match status" value="1"/>
</dbReference>
<dbReference type="InterPro" id="IPR011545">
    <property type="entry name" value="DEAD/DEAH_box_helicase_dom"/>
</dbReference>
<sequence length="975" mass="104812">MEYVRGQVLVEDIHHVDIWEIPDCSLPQLRELPSDTYIMARSATLNPASMPFFPGNRSGDDEGNTVTAHGHPSPFRVHDQERSSVSSISLSPSDYRSIKSSPSPSHQEERTNISTFGHQSPPLSTDSSRPSPPFRQSQVDASRPFPGIESRIPRESSMIGSLDVFPEGEEQSIPGPDVGLRAIGSSSFFPAPHQRPSTSTPPVAIREGNVAYSNTTSFNSSSPVSSLDSGSQFTSSIDVQPQVLSFESQLKSSPLMHDILDRLLRCEYTTRDFHDRLVRCEKDIGDIHRKVNIIFERSVAANSQPEFKDPFSSSNSTFNSTPRGSVGNIAPNQVAPSDDISSISQRLNTLTSSVGQLLALQTQQIQSSAAGISGLPLIASANQIDVNPTLNSNPGVLGHGLPNRPDLRPSPRVPNPPMRTWSAGTLDLPIRGAADINNGSIRDNKRRSVSGLLRRDSSGIVDLQGDRDSGPLISKWEQLSLAPDLLRSLNKFGVGPPNKIQQRALPFLLRGADIIAQAPPTQERIAAYVIPAIQIAVATIASQPVNRGPIVIMISTTVDQATQAQRMIRDLGGPIGVRSALGVGAAAAGADLTQELRLLQQNMPHIICGTPQKLHALFTSPGGLAGSEVRFLVLDEVDQLIARNLHDFVFNIVKLLPSPRSRPLSSNTPTPGGASATTPLDNANAAISPFQNTGRRFSTISSSPGSADPSGTNTPQNNGVERQTALFSNTVPQDVLNLATTIQLREPVRVLVRRDGNITSAENAQGSRGLRQYYLYLAFTATARADPMAATPGGGLGIIGSGRGATSAESVQAREWKLEALADLFDDVEVPQAIVYVGGMTALDAVVYKLASRGIDAVPLHGDMNAGTKLAALNKYRTNTTGMIRPPSTKVLVVYDVQVKEISHIPLIINYDLPKAVEEYAPRVAPAVAPNNYTRAGVIINFVTATGGDVEMLRSIECFYKIKCPEVPMSLRDIV</sequence>
<name>A0ABR1K3T1_9AGAR</name>
<feature type="domain" description="Helicase C-terminal" evidence="8">
    <location>
        <begin position="820"/>
        <end position="975"/>
    </location>
</feature>
<protein>
    <recommendedName>
        <fullName evidence="1">RNA helicase</fullName>
        <ecNumber evidence="1">3.6.4.13</ecNumber>
    </recommendedName>
</protein>
<feature type="domain" description="Helicase ATP-binding" evidence="7">
    <location>
        <begin position="505"/>
        <end position="696"/>
    </location>
</feature>
<evidence type="ECO:0000259" key="7">
    <source>
        <dbReference type="PROSITE" id="PS51192"/>
    </source>
</evidence>
<evidence type="ECO:0000256" key="6">
    <source>
        <dbReference type="SAM" id="MobiDB-lite"/>
    </source>
</evidence>
<feature type="compositionally biased region" description="Low complexity" evidence="6">
    <location>
        <begin position="310"/>
        <end position="322"/>
    </location>
</feature>
<dbReference type="EMBL" id="JBANRG010000002">
    <property type="protein sequence ID" value="KAK7470719.1"/>
    <property type="molecule type" value="Genomic_DNA"/>
</dbReference>
<dbReference type="InterPro" id="IPR001650">
    <property type="entry name" value="Helicase_C-like"/>
</dbReference>
<dbReference type="SMART" id="SM00487">
    <property type="entry name" value="DEXDc"/>
    <property type="match status" value="1"/>
</dbReference>
<comment type="caution">
    <text evidence="9">The sequence shown here is derived from an EMBL/GenBank/DDBJ whole genome shotgun (WGS) entry which is preliminary data.</text>
</comment>
<organism evidence="9 10">
    <name type="scientific">Marasmiellus scandens</name>
    <dbReference type="NCBI Taxonomy" id="2682957"/>
    <lineage>
        <taxon>Eukaryota</taxon>
        <taxon>Fungi</taxon>
        <taxon>Dikarya</taxon>
        <taxon>Basidiomycota</taxon>
        <taxon>Agaricomycotina</taxon>
        <taxon>Agaricomycetes</taxon>
        <taxon>Agaricomycetidae</taxon>
        <taxon>Agaricales</taxon>
        <taxon>Marasmiineae</taxon>
        <taxon>Omphalotaceae</taxon>
        <taxon>Marasmiellus</taxon>
    </lineage>
</organism>
<feature type="compositionally biased region" description="Polar residues" evidence="6">
    <location>
        <begin position="689"/>
        <end position="719"/>
    </location>
</feature>
<evidence type="ECO:0000313" key="9">
    <source>
        <dbReference type="EMBL" id="KAK7470719.1"/>
    </source>
</evidence>
<feature type="region of interest" description="Disordered" evidence="6">
    <location>
        <begin position="305"/>
        <end position="334"/>
    </location>
</feature>
<evidence type="ECO:0000256" key="3">
    <source>
        <dbReference type="ARBA" id="ARBA00022801"/>
    </source>
</evidence>
<dbReference type="EC" id="3.6.4.13" evidence="1"/>
<keyword evidence="10" id="KW-1185">Reference proteome</keyword>
<dbReference type="InterPro" id="IPR014001">
    <property type="entry name" value="Helicase_ATP-bd"/>
</dbReference>
<evidence type="ECO:0000256" key="4">
    <source>
        <dbReference type="ARBA" id="ARBA00022806"/>
    </source>
</evidence>
<dbReference type="Pfam" id="PF00270">
    <property type="entry name" value="DEAD"/>
    <property type="match status" value="1"/>
</dbReference>
<dbReference type="PROSITE" id="PS51192">
    <property type="entry name" value="HELICASE_ATP_BIND_1"/>
    <property type="match status" value="1"/>
</dbReference>
<dbReference type="PANTHER" id="PTHR47958">
    <property type="entry name" value="ATP-DEPENDENT RNA HELICASE DBP3"/>
    <property type="match status" value="1"/>
</dbReference>
<dbReference type="Gene3D" id="3.40.50.300">
    <property type="entry name" value="P-loop containing nucleotide triphosphate hydrolases"/>
    <property type="match status" value="2"/>
</dbReference>
<feature type="region of interest" description="Disordered" evidence="6">
    <location>
        <begin position="46"/>
        <end position="157"/>
    </location>
</feature>